<reference evidence="3" key="1">
    <citation type="journal article" date="2019" name="Int. J. Syst. Evol. Microbiol.">
        <title>The Global Catalogue of Microorganisms (GCM) 10K type strain sequencing project: providing services to taxonomists for standard genome sequencing and annotation.</title>
        <authorList>
            <consortium name="The Broad Institute Genomics Platform"/>
            <consortium name="The Broad Institute Genome Sequencing Center for Infectious Disease"/>
            <person name="Wu L."/>
            <person name="Ma J."/>
        </authorList>
    </citation>
    <scope>NUCLEOTIDE SEQUENCE [LARGE SCALE GENOMIC DNA]</scope>
    <source>
        <strain evidence="3">CGMCC 4.7237</strain>
    </source>
</reference>
<sequence length="76" mass="7719">MDIIYQALVDERGDVVASVRAEAERVLRDLARDMAGIAPAGTPWFGSAQPGGGRAQGGTGGALRRALPGAPEAGES</sequence>
<organism evidence="2 3">
    <name type="scientific">Streptomyces polygonati</name>
    <dbReference type="NCBI Taxonomy" id="1617087"/>
    <lineage>
        <taxon>Bacteria</taxon>
        <taxon>Bacillati</taxon>
        <taxon>Actinomycetota</taxon>
        <taxon>Actinomycetes</taxon>
        <taxon>Kitasatosporales</taxon>
        <taxon>Streptomycetaceae</taxon>
        <taxon>Streptomyces</taxon>
    </lineage>
</organism>
<name>A0ABV8HZU0_9ACTN</name>
<protein>
    <submittedName>
        <fullName evidence="2">Uncharacterized protein</fullName>
    </submittedName>
</protein>
<evidence type="ECO:0000313" key="3">
    <source>
        <dbReference type="Proteomes" id="UP001595765"/>
    </source>
</evidence>
<feature type="region of interest" description="Disordered" evidence="1">
    <location>
        <begin position="41"/>
        <end position="76"/>
    </location>
</feature>
<proteinExistence type="predicted"/>
<feature type="compositionally biased region" description="Low complexity" evidence="1">
    <location>
        <begin position="62"/>
        <end position="76"/>
    </location>
</feature>
<dbReference type="Proteomes" id="UP001595765">
    <property type="component" value="Unassembled WGS sequence"/>
</dbReference>
<keyword evidence="3" id="KW-1185">Reference proteome</keyword>
<evidence type="ECO:0000313" key="2">
    <source>
        <dbReference type="EMBL" id="MFC4036627.1"/>
    </source>
</evidence>
<comment type="caution">
    <text evidence="2">The sequence shown here is derived from an EMBL/GenBank/DDBJ whole genome shotgun (WGS) entry which is preliminary data.</text>
</comment>
<dbReference type="RefSeq" id="WP_386438652.1">
    <property type="nucleotide sequence ID" value="NZ_JBHSBB010000052.1"/>
</dbReference>
<accession>A0ABV8HZU0</accession>
<evidence type="ECO:0000256" key="1">
    <source>
        <dbReference type="SAM" id="MobiDB-lite"/>
    </source>
</evidence>
<dbReference type="EMBL" id="JBHSBB010000052">
    <property type="protein sequence ID" value="MFC4036627.1"/>
    <property type="molecule type" value="Genomic_DNA"/>
</dbReference>
<gene>
    <name evidence="2" type="ORF">ACFO3J_35095</name>
</gene>
<feature type="compositionally biased region" description="Gly residues" evidence="1">
    <location>
        <begin position="49"/>
        <end position="61"/>
    </location>
</feature>